<feature type="active site" description="Charge relay system" evidence="5">
    <location>
        <position position="78"/>
    </location>
</feature>
<dbReference type="PROSITE" id="PS00136">
    <property type="entry name" value="SUBTILASE_ASP"/>
    <property type="match status" value="1"/>
</dbReference>
<evidence type="ECO:0000256" key="5">
    <source>
        <dbReference type="PROSITE-ProRule" id="PRU01240"/>
    </source>
</evidence>
<keyword evidence="3 5" id="KW-0378">Hydrolase</keyword>
<evidence type="ECO:0000256" key="8">
    <source>
        <dbReference type="SAM" id="SignalP"/>
    </source>
</evidence>
<dbReference type="InterPro" id="IPR000209">
    <property type="entry name" value="Peptidase_S8/S53_dom"/>
</dbReference>
<dbReference type="PANTHER" id="PTHR43806">
    <property type="entry name" value="PEPTIDASE S8"/>
    <property type="match status" value="1"/>
</dbReference>
<dbReference type="PROSITE" id="PS00137">
    <property type="entry name" value="SUBTILASE_HIS"/>
    <property type="match status" value="1"/>
</dbReference>
<evidence type="ECO:0000313" key="10">
    <source>
        <dbReference type="EMBL" id="GAA0966906.1"/>
    </source>
</evidence>
<comment type="similarity">
    <text evidence="1 5 6">Belongs to the peptidase S8 family.</text>
</comment>
<dbReference type="InterPro" id="IPR050131">
    <property type="entry name" value="Peptidase_S8_subtilisin-like"/>
</dbReference>
<dbReference type="InterPro" id="IPR036852">
    <property type="entry name" value="Peptidase_S8/S53_dom_sf"/>
</dbReference>
<feature type="signal peptide" evidence="8">
    <location>
        <begin position="1"/>
        <end position="34"/>
    </location>
</feature>
<dbReference type="PROSITE" id="PS00138">
    <property type="entry name" value="SUBTILASE_SER"/>
    <property type="match status" value="1"/>
</dbReference>
<keyword evidence="7" id="KW-1133">Transmembrane helix</keyword>
<keyword evidence="11" id="KW-1185">Reference proteome</keyword>
<feature type="active site" description="Charge relay system" evidence="5">
    <location>
        <position position="109"/>
    </location>
</feature>
<keyword evidence="7" id="KW-0812">Transmembrane</keyword>
<gene>
    <name evidence="10" type="ORF">GCM10009550_70140</name>
</gene>
<keyword evidence="8" id="KW-0732">Signal</keyword>
<feature type="active site" description="Charge relay system" evidence="5">
    <location>
        <position position="269"/>
    </location>
</feature>
<feature type="domain" description="Peptidase S8/S53" evidence="9">
    <location>
        <begin position="69"/>
        <end position="304"/>
    </location>
</feature>
<evidence type="ECO:0000313" key="11">
    <source>
        <dbReference type="Proteomes" id="UP001500665"/>
    </source>
</evidence>
<dbReference type="InterPro" id="IPR023828">
    <property type="entry name" value="Peptidase_S8_Ser-AS"/>
</dbReference>
<evidence type="ECO:0000256" key="4">
    <source>
        <dbReference type="ARBA" id="ARBA00022825"/>
    </source>
</evidence>
<feature type="chain" id="PRO_5046686735" description="Peptidase S8/S53 domain-containing protein" evidence="8">
    <location>
        <begin position="35"/>
        <end position="389"/>
    </location>
</feature>
<evidence type="ECO:0000256" key="1">
    <source>
        <dbReference type="ARBA" id="ARBA00011073"/>
    </source>
</evidence>
<dbReference type="PROSITE" id="PS51892">
    <property type="entry name" value="SUBTILASE"/>
    <property type="match status" value="1"/>
</dbReference>
<dbReference type="SUPFAM" id="SSF52743">
    <property type="entry name" value="Subtilisin-like"/>
    <property type="match status" value="1"/>
</dbReference>
<sequence length="389" mass="39317">MSTVERCYWRGGARGLLGAVVATALAVAPAPAAAAAPGCEVEPGKPDMGGEPWAQQMLNMKEAHRLSTGRGVVVAVVDSGVDFKNPQLKGQGAGAVDLTGTGVADCAAHGTGVAGVIAAREMAKVPFVGVAPGARILSVKVAANERDNSDLLLAQGILRAVRQKARVINVSAQTAVDSKALRQAVEYAQKKDVVVVAAAGNVDPKNTGTAVPAYPAQYPGVLSVGAVDSTGKVTVFSDVATRVSVVAPGIGITSTWPGSGWSFGYEGTSFAAPFVAGTAALVRAAYPKMPAAEVVRRIEATADGNRGPGSGSGLVNPLQAVSAQVAVEQAGLEPRAVPIPRLPEEDDRPGKIALGVMGGALGAASVALAAGLTVPHGRRRRWAAGQPPR</sequence>
<keyword evidence="7" id="KW-0472">Membrane</keyword>
<keyword evidence="2 5" id="KW-0645">Protease</keyword>
<reference evidence="10 11" key="1">
    <citation type="journal article" date="2019" name="Int. J. Syst. Evol. Microbiol.">
        <title>The Global Catalogue of Microorganisms (GCM) 10K type strain sequencing project: providing services to taxonomists for standard genome sequencing and annotation.</title>
        <authorList>
            <consortium name="The Broad Institute Genomics Platform"/>
            <consortium name="The Broad Institute Genome Sequencing Center for Infectious Disease"/>
            <person name="Wu L."/>
            <person name="Ma J."/>
        </authorList>
    </citation>
    <scope>NUCLEOTIDE SEQUENCE [LARGE SCALE GENOMIC DNA]</scope>
    <source>
        <strain evidence="10 11">JCM 10696</strain>
    </source>
</reference>
<evidence type="ECO:0000256" key="7">
    <source>
        <dbReference type="SAM" id="Phobius"/>
    </source>
</evidence>
<comment type="caution">
    <text evidence="10">The sequence shown here is derived from an EMBL/GenBank/DDBJ whole genome shotgun (WGS) entry which is preliminary data.</text>
</comment>
<dbReference type="InterPro" id="IPR022398">
    <property type="entry name" value="Peptidase_S8_His-AS"/>
</dbReference>
<accession>A0ABN1RX61</accession>
<dbReference type="InterPro" id="IPR023827">
    <property type="entry name" value="Peptidase_S8_Asp-AS"/>
</dbReference>
<proteinExistence type="inferred from homology"/>
<dbReference type="Gene3D" id="3.40.50.200">
    <property type="entry name" value="Peptidase S8/S53 domain"/>
    <property type="match status" value="1"/>
</dbReference>
<feature type="transmembrane region" description="Helical" evidence="7">
    <location>
        <begin position="352"/>
        <end position="374"/>
    </location>
</feature>
<name>A0ABN1RX61_9ACTN</name>
<keyword evidence="4 5" id="KW-0720">Serine protease</keyword>
<evidence type="ECO:0000256" key="2">
    <source>
        <dbReference type="ARBA" id="ARBA00022670"/>
    </source>
</evidence>
<dbReference type="Proteomes" id="UP001500665">
    <property type="component" value="Unassembled WGS sequence"/>
</dbReference>
<organism evidence="10 11">
    <name type="scientific">Actinocorallia libanotica</name>
    <dbReference type="NCBI Taxonomy" id="46162"/>
    <lineage>
        <taxon>Bacteria</taxon>
        <taxon>Bacillati</taxon>
        <taxon>Actinomycetota</taxon>
        <taxon>Actinomycetes</taxon>
        <taxon>Streptosporangiales</taxon>
        <taxon>Thermomonosporaceae</taxon>
        <taxon>Actinocorallia</taxon>
    </lineage>
</organism>
<evidence type="ECO:0000256" key="6">
    <source>
        <dbReference type="RuleBase" id="RU003355"/>
    </source>
</evidence>
<dbReference type="Pfam" id="PF00082">
    <property type="entry name" value="Peptidase_S8"/>
    <property type="match status" value="1"/>
</dbReference>
<evidence type="ECO:0000259" key="9">
    <source>
        <dbReference type="Pfam" id="PF00082"/>
    </source>
</evidence>
<dbReference type="PRINTS" id="PR00723">
    <property type="entry name" value="SUBTILISIN"/>
</dbReference>
<evidence type="ECO:0000256" key="3">
    <source>
        <dbReference type="ARBA" id="ARBA00022801"/>
    </source>
</evidence>
<protein>
    <recommendedName>
        <fullName evidence="9">Peptidase S8/S53 domain-containing protein</fullName>
    </recommendedName>
</protein>
<dbReference type="EMBL" id="BAAAHH010000047">
    <property type="protein sequence ID" value="GAA0966906.1"/>
    <property type="molecule type" value="Genomic_DNA"/>
</dbReference>
<dbReference type="InterPro" id="IPR015500">
    <property type="entry name" value="Peptidase_S8_subtilisin-rel"/>
</dbReference>
<dbReference type="PANTHER" id="PTHR43806:SF11">
    <property type="entry name" value="CEREVISIN-RELATED"/>
    <property type="match status" value="1"/>
</dbReference>